<feature type="region of interest" description="Disordered" evidence="1">
    <location>
        <begin position="1"/>
        <end position="24"/>
    </location>
</feature>
<sequence>TVSESEDEYFTDGSTSDNSPHLHTQNPHQPCTCFPMYGHPCVYPYHVPWFHPYSTMPLPGWQNGYPTHSNYGLMQPLPPYQHLPWMQPPPYQYQTFYHNNHFSEFHYQQQPMFQPLLSQSMWDYVNYMTKALSYLSREHRGERISRKK</sequence>
<feature type="compositionally biased region" description="Acidic residues" evidence="1">
    <location>
        <begin position="1"/>
        <end position="10"/>
    </location>
</feature>
<evidence type="ECO:0000313" key="2">
    <source>
        <dbReference type="EMBL" id="CEK66743.1"/>
    </source>
</evidence>
<organism evidence="2">
    <name type="scientific">Arion vulgaris</name>
    <dbReference type="NCBI Taxonomy" id="1028688"/>
    <lineage>
        <taxon>Eukaryota</taxon>
        <taxon>Metazoa</taxon>
        <taxon>Spiralia</taxon>
        <taxon>Lophotrochozoa</taxon>
        <taxon>Mollusca</taxon>
        <taxon>Gastropoda</taxon>
        <taxon>Heterobranchia</taxon>
        <taxon>Euthyneura</taxon>
        <taxon>Panpulmonata</taxon>
        <taxon>Eupulmonata</taxon>
        <taxon>Stylommatophora</taxon>
        <taxon>Helicina</taxon>
        <taxon>Arionoidea</taxon>
        <taxon>Arionidae</taxon>
        <taxon>Arion</taxon>
    </lineage>
</organism>
<feature type="non-terminal residue" evidence="2">
    <location>
        <position position="1"/>
    </location>
</feature>
<dbReference type="AlphaFoldDB" id="A0A0B6ZDW2"/>
<feature type="compositionally biased region" description="Polar residues" evidence="1">
    <location>
        <begin position="12"/>
        <end position="24"/>
    </location>
</feature>
<accession>A0A0B6ZDW2</accession>
<reference evidence="2" key="1">
    <citation type="submission" date="2014-12" db="EMBL/GenBank/DDBJ databases">
        <title>Insight into the proteome of Arion vulgaris.</title>
        <authorList>
            <person name="Aradska J."/>
            <person name="Bulat T."/>
            <person name="Smidak R."/>
            <person name="Sarate P."/>
            <person name="Gangsoo J."/>
            <person name="Sialana F."/>
            <person name="Bilban M."/>
            <person name="Lubec G."/>
        </authorList>
    </citation>
    <scope>NUCLEOTIDE SEQUENCE</scope>
    <source>
        <tissue evidence="2">Skin</tissue>
    </source>
</reference>
<protein>
    <submittedName>
        <fullName evidence="2">Uncharacterized protein</fullName>
    </submittedName>
</protein>
<evidence type="ECO:0000256" key="1">
    <source>
        <dbReference type="SAM" id="MobiDB-lite"/>
    </source>
</evidence>
<dbReference type="EMBL" id="HACG01019878">
    <property type="protein sequence ID" value="CEK66743.1"/>
    <property type="molecule type" value="Transcribed_RNA"/>
</dbReference>
<name>A0A0B6ZDW2_9EUPU</name>
<gene>
    <name evidence="2" type="primary">ORF60007</name>
</gene>
<proteinExistence type="predicted"/>